<dbReference type="EMBL" id="CAEZSR010000187">
    <property type="protein sequence ID" value="CAB4585759.1"/>
    <property type="molecule type" value="Genomic_DNA"/>
</dbReference>
<dbReference type="Pfam" id="PF13577">
    <property type="entry name" value="SnoaL_4"/>
    <property type="match status" value="1"/>
</dbReference>
<dbReference type="SUPFAM" id="SSF54427">
    <property type="entry name" value="NTF2-like"/>
    <property type="match status" value="1"/>
</dbReference>
<gene>
    <name evidence="2" type="ORF">UFOPK1493_03399</name>
</gene>
<accession>A0A6J6FDG2</accession>
<proteinExistence type="predicted"/>
<dbReference type="InterPro" id="IPR032710">
    <property type="entry name" value="NTF2-like_dom_sf"/>
</dbReference>
<feature type="domain" description="SnoaL-like" evidence="1">
    <location>
        <begin position="11"/>
        <end position="131"/>
    </location>
</feature>
<evidence type="ECO:0000259" key="1">
    <source>
        <dbReference type="Pfam" id="PF13577"/>
    </source>
</evidence>
<organism evidence="2">
    <name type="scientific">freshwater metagenome</name>
    <dbReference type="NCBI Taxonomy" id="449393"/>
    <lineage>
        <taxon>unclassified sequences</taxon>
        <taxon>metagenomes</taxon>
        <taxon>ecological metagenomes</taxon>
    </lineage>
</organism>
<dbReference type="Gene3D" id="3.10.450.50">
    <property type="match status" value="1"/>
</dbReference>
<name>A0A6J6FDG2_9ZZZZ</name>
<reference evidence="2" key="1">
    <citation type="submission" date="2020-05" db="EMBL/GenBank/DDBJ databases">
        <authorList>
            <person name="Chiriac C."/>
            <person name="Salcher M."/>
            <person name="Ghai R."/>
            <person name="Kavagutti S V."/>
        </authorList>
    </citation>
    <scope>NUCLEOTIDE SEQUENCE</scope>
</reference>
<sequence length="163" mass="18653">MSDANPHVSTDDFLAIERLLHRYVDAVIHRNGVQWATTWADDATWDLGRGRLVHGKEEIVALWYRAMQGMHAVVQVVHSGEVRYGDTTDTATGRWYINEWFRRADGANAMLLAHYDDEYVKVDGEWLFSRRFLQSHYGGPPDLSAEFTNHHDALVERGVPSDV</sequence>
<dbReference type="AlphaFoldDB" id="A0A6J6FDG2"/>
<evidence type="ECO:0000313" key="2">
    <source>
        <dbReference type="EMBL" id="CAB4585759.1"/>
    </source>
</evidence>
<protein>
    <submittedName>
        <fullName evidence="2">Unannotated protein</fullName>
    </submittedName>
</protein>
<dbReference type="InterPro" id="IPR037401">
    <property type="entry name" value="SnoaL-like"/>
</dbReference>